<proteinExistence type="predicted"/>
<gene>
    <name evidence="3" type="ORF">NEQG_01064</name>
</gene>
<dbReference type="VEuPathDB" id="MicrosporidiaDB:NEQG_01064"/>
<dbReference type="InterPro" id="IPR000727">
    <property type="entry name" value="T_SNARE_dom"/>
</dbReference>
<accession>I3EGM7</accession>
<keyword evidence="1" id="KW-0812">Transmembrane</keyword>
<feature type="domain" description="T-SNARE coiled-coil homology" evidence="2">
    <location>
        <begin position="35"/>
        <end position="71"/>
    </location>
</feature>
<evidence type="ECO:0000313" key="4">
    <source>
        <dbReference type="Proteomes" id="UP000002872"/>
    </source>
</evidence>
<dbReference type="EMBL" id="GL870878">
    <property type="protein sequence ID" value="EIJ88374.1"/>
    <property type="molecule type" value="Genomic_DNA"/>
</dbReference>
<evidence type="ECO:0000259" key="2">
    <source>
        <dbReference type="PROSITE" id="PS50192"/>
    </source>
</evidence>
<keyword evidence="1" id="KW-0472">Membrane</keyword>
<name>I3EGM7_NEMP3</name>
<protein>
    <recommendedName>
        <fullName evidence="2">t-SNARE coiled-coil homology domain-containing protein</fullName>
    </recommendedName>
</protein>
<dbReference type="Gene3D" id="1.20.5.110">
    <property type="match status" value="1"/>
</dbReference>
<sequence length="104" mass="11899">MQTQTYLEKEEKVEHDILLHGSIKSLKEATVELSEINSVVSAQGEILAKIQRKINQTEVTLKRASKKLSVLIRRSKNKKAFSFCLLCLTTISLFSLCVYTYKYT</sequence>
<dbReference type="InParanoid" id="I3EGM7"/>
<dbReference type="CDD" id="cd15841">
    <property type="entry name" value="SNARE_Qc"/>
    <property type="match status" value="1"/>
</dbReference>
<keyword evidence="1" id="KW-1133">Transmembrane helix</keyword>
<reference evidence="3" key="1">
    <citation type="submission" date="2011-01" db="EMBL/GenBank/DDBJ databases">
        <title>The Genome Sequence of Nematocida parisii strain ERTm3.</title>
        <authorList>
            <consortium name="The Broad Institute Genome Sequencing Platform"/>
            <consortium name="The Broad Institute Genome Sequencing Center for Infectious Disease"/>
            <person name="Cuomo C."/>
            <person name="Troemel E."/>
            <person name="Young S.K."/>
            <person name="Zeng Q."/>
            <person name="Gargeya S."/>
            <person name="Fitzgerald M."/>
            <person name="Haas B."/>
            <person name="Abouelleil A."/>
            <person name="Alvarado L."/>
            <person name="Arachchi H.M."/>
            <person name="Berlin A."/>
            <person name="Chapman S.B."/>
            <person name="Gearin G."/>
            <person name="Goldberg J."/>
            <person name="Griggs A."/>
            <person name="Gujja S."/>
            <person name="Hansen M."/>
            <person name="Heiman D."/>
            <person name="Howarth C."/>
            <person name="Larimer J."/>
            <person name="Lui A."/>
            <person name="MacDonald P.J.P."/>
            <person name="McCowen C."/>
            <person name="Montmayeur A."/>
            <person name="Murphy C."/>
            <person name="Neiman D."/>
            <person name="Pearson M."/>
            <person name="Priest M."/>
            <person name="Roberts A."/>
            <person name="Saif S."/>
            <person name="Shea T."/>
            <person name="Sisk P."/>
            <person name="Stolte C."/>
            <person name="Sykes S."/>
            <person name="Wortman J."/>
            <person name="Nusbaum C."/>
            <person name="Birren B."/>
        </authorList>
    </citation>
    <scope>NUCLEOTIDE SEQUENCE</scope>
    <source>
        <strain evidence="3">ERTm3</strain>
    </source>
</reference>
<organism evidence="3 4">
    <name type="scientific">Nematocida parisii (strain ERTm3)</name>
    <name type="common">Nematode killer fungus</name>
    <dbReference type="NCBI Taxonomy" id="935791"/>
    <lineage>
        <taxon>Eukaryota</taxon>
        <taxon>Fungi</taxon>
        <taxon>Fungi incertae sedis</taxon>
        <taxon>Microsporidia</taxon>
        <taxon>Nematocida</taxon>
    </lineage>
</organism>
<dbReference type="Proteomes" id="UP000002872">
    <property type="component" value="Unassembled WGS sequence"/>
</dbReference>
<dbReference type="OrthoDB" id="2188259at2759"/>
<keyword evidence="4" id="KW-1185">Reference proteome</keyword>
<evidence type="ECO:0000256" key="1">
    <source>
        <dbReference type="SAM" id="Phobius"/>
    </source>
</evidence>
<dbReference type="OMA" id="MFVYAYK"/>
<evidence type="ECO:0000313" key="3">
    <source>
        <dbReference type="EMBL" id="EIJ88374.1"/>
    </source>
</evidence>
<dbReference type="AlphaFoldDB" id="I3EGM7"/>
<dbReference type="HOGENOM" id="CLU_2278191_0_0_1"/>
<dbReference type="PROSITE" id="PS50192">
    <property type="entry name" value="T_SNARE"/>
    <property type="match status" value="1"/>
</dbReference>
<feature type="transmembrane region" description="Helical" evidence="1">
    <location>
        <begin position="80"/>
        <end position="101"/>
    </location>
</feature>